<dbReference type="Pfam" id="PF16353">
    <property type="entry name" value="LacZ_4"/>
    <property type="match status" value="1"/>
</dbReference>
<comment type="caution">
    <text evidence="12">The sequence shown here is derived from an EMBL/GenBank/DDBJ whole genome shotgun (WGS) entry which is preliminary data.</text>
</comment>
<dbReference type="InterPro" id="IPR004199">
    <property type="entry name" value="B-gal_small/dom_5"/>
</dbReference>
<evidence type="ECO:0000256" key="7">
    <source>
        <dbReference type="ARBA" id="ARBA00022837"/>
    </source>
</evidence>
<dbReference type="Pfam" id="PF00703">
    <property type="entry name" value="Glyco_hydro_2"/>
    <property type="match status" value="1"/>
</dbReference>
<dbReference type="InterPro" id="IPR013783">
    <property type="entry name" value="Ig-like_fold"/>
</dbReference>
<dbReference type="Pfam" id="PF02837">
    <property type="entry name" value="Glyco_hydro_2_N"/>
    <property type="match status" value="1"/>
</dbReference>
<keyword evidence="13" id="KW-1185">Reference proteome</keyword>
<keyword evidence="7" id="KW-0106">Calcium</keyword>
<dbReference type="InterPro" id="IPR023232">
    <property type="entry name" value="Glyco_hydro_2_AS"/>
</dbReference>
<keyword evidence="6 10" id="KW-0378">Hydrolase</keyword>
<evidence type="ECO:0000256" key="1">
    <source>
        <dbReference type="ARBA" id="ARBA00001412"/>
    </source>
</evidence>
<dbReference type="InterPro" id="IPR006103">
    <property type="entry name" value="Glyco_hydro_2_cat"/>
</dbReference>
<evidence type="ECO:0000313" key="12">
    <source>
        <dbReference type="EMBL" id="GAA4328850.1"/>
    </source>
</evidence>
<dbReference type="PANTHER" id="PTHR46323">
    <property type="entry name" value="BETA-GALACTOSIDASE"/>
    <property type="match status" value="1"/>
</dbReference>
<dbReference type="PROSITE" id="PS00608">
    <property type="entry name" value="GLYCOSYL_HYDROL_F2_2"/>
    <property type="match status" value="1"/>
</dbReference>
<dbReference type="InterPro" id="IPR006104">
    <property type="entry name" value="Glyco_hydro_2_N"/>
</dbReference>
<reference evidence="13" key="1">
    <citation type="journal article" date="2019" name="Int. J. Syst. Evol. Microbiol.">
        <title>The Global Catalogue of Microorganisms (GCM) 10K type strain sequencing project: providing services to taxonomists for standard genome sequencing and annotation.</title>
        <authorList>
            <consortium name="The Broad Institute Genomics Platform"/>
            <consortium name="The Broad Institute Genome Sequencing Center for Infectious Disease"/>
            <person name="Wu L."/>
            <person name="Ma J."/>
        </authorList>
    </citation>
    <scope>NUCLEOTIDE SEQUENCE [LARGE SCALE GENOMIC DNA]</scope>
    <source>
        <strain evidence="13">JCM 17919</strain>
    </source>
</reference>
<dbReference type="PROSITE" id="PS00719">
    <property type="entry name" value="GLYCOSYL_HYDROL_F2_1"/>
    <property type="match status" value="1"/>
</dbReference>
<proteinExistence type="inferred from homology"/>
<dbReference type="InterPro" id="IPR017853">
    <property type="entry name" value="GH"/>
</dbReference>
<dbReference type="EC" id="3.2.1.23" evidence="5 10"/>
<dbReference type="EMBL" id="BAABGY010000007">
    <property type="protein sequence ID" value="GAA4328850.1"/>
    <property type="molecule type" value="Genomic_DNA"/>
</dbReference>
<evidence type="ECO:0000256" key="6">
    <source>
        <dbReference type="ARBA" id="ARBA00022801"/>
    </source>
</evidence>
<dbReference type="PANTHER" id="PTHR46323:SF2">
    <property type="entry name" value="BETA-GALACTOSIDASE"/>
    <property type="match status" value="1"/>
</dbReference>
<dbReference type="Pfam" id="PF02836">
    <property type="entry name" value="Glyco_hydro_2_C"/>
    <property type="match status" value="1"/>
</dbReference>
<dbReference type="InterPro" id="IPR014718">
    <property type="entry name" value="GH-type_carb-bd"/>
</dbReference>
<evidence type="ECO:0000256" key="8">
    <source>
        <dbReference type="ARBA" id="ARBA00023295"/>
    </source>
</evidence>
<comment type="catalytic activity">
    <reaction evidence="1 10">
        <text>Hydrolysis of terminal non-reducing beta-D-galactose residues in beta-D-galactosides.</text>
        <dbReference type="EC" id="3.2.1.23"/>
    </reaction>
</comment>
<dbReference type="Gene3D" id="2.60.40.10">
    <property type="entry name" value="Immunoglobulins"/>
    <property type="match status" value="2"/>
</dbReference>
<dbReference type="InterPro" id="IPR050347">
    <property type="entry name" value="Bact_Beta-galactosidase"/>
</dbReference>
<dbReference type="Gene3D" id="2.60.120.260">
    <property type="entry name" value="Galactose-binding domain-like"/>
    <property type="match status" value="1"/>
</dbReference>
<dbReference type="InterPro" id="IPR011013">
    <property type="entry name" value="Gal_mutarotase_sf_dom"/>
</dbReference>
<evidence type="ECO:0000256" key="9">
    <source>
        <dbReference type="ARBA" id="ARBA00032230"/>
    </source>
</evidence>
<keyword evidence="8 10" id="KW-0326">Glycosidase</keyword>
<dbReference type="InterPro" id="IPR006102">
    <property type="entry name" value="Ig-like_GH2"/>
</dbReference>
<dbReference type="Proteomes" id="UP001501725">
    <property type="component" value="Unassembled WGS sequence"/>
</dbReference>
<gene>
    <name evidence="12" type="primary">lacZ</name>
    <name evidence="12" type="ORF">GCM10023184_18960</name>
</gene>
<evidence type="ECO:0000256" key="3">
    <source>
        <dbReference type="ARBA" id="ARBA00007401"/>
    </source>
</evidence>
<dbReference type="SUPFAM" id="SSF51445">
    <property type="entry name" value="(Trans)glycosidases"/>
    <property type="match status" value="1"/>
</dbReference>
<accession>A0ABP8GRI6</accession>
<dbReference type="InterPro" id="IPR023230">
    <property type="entry name" value="Glyco_hydro_2_CS"/>
</dbReference>
<evidence type="ECO:0000313" key="13">
    <source>
        <dbReference type="Proteomes" id="UP001501725"/>
    </source>
</evidence>
<dbReference type="RefSeq" id="WP_345255345.1">
    <property type="nucleotide sequence ID" value="NZ_BAABGY010000007.1"/>
</dbReference>
<dbReference type="SUPFAM" id="SSF74650">
    <property type="entry name" value="Galactose mutarotase-like"/>
    <property type="match status" value="1"/>
</dbReference>
<name>A0ABP8GRI6_9BACT</name>
<dbReference type="Gene3D" id="3.20.20.80">
    <property type="entry name" value="Glycosidases"/>
    <property type="match status" value="1"/>
</dbReference>
<dbReference type="InterPro" id="IPR036156">
    <property type="entry name" value="Beta-gal/glucu_dom_sf"/>
</dbReference>
<comment type="similarity">
    <text evidence="3 10">Belongs to the glycosyl hydrolase 2 family.</text>
</comment>
<dbReference type="InterPro" id="IPR008979">
    <property type="entry name" value="Galactose-bd-like_sf"/>
</dbReference>
<sequence>MTTRLRLHASRILTLVLILPGLLLSKEGNGQHADWENPQLFEQGKEAAHAPFMVYANKADALAGDVARSPFFQSLNGTWKFLYTDDFRRRPVDFYAPGFNDAAWSNLPVPSNWELQGFGLPIYTNIIYPFPKNPPFVGNDNPVGSYRKEFTVPEGWSGKQVLLHFGSITGCAFVYVNGQKAGMSKASKTAAEFNITPYLQKGRNVLAVQVFRWHDGSYLEDQDFWRLSGIERDVFMYALPSLSLWDFFVKADLDARYRNGTLSADVVLRNFDNRVAGDADVLMELFDTQGQLMFSQKKRVKAGSEKSASVAFSASIPNPLKWSAETPHLYNCVLTLQQPSGKVIQSTAAKVGFRKVEIRNAQLLVNGKKVMMHGVNRHEHDELLGHVPTRELMLKDIRLMKQYNINAVRTAHYPNDPYWLKLCDEYGLYVIDEANVEIHGMGVLPQRNFDTTVHPAYLPEWAPSIMDRIVRMVERDKNHASVVIWSMGNECGNGKVFHDAYLWMKGRDAARPVLFEQSDEDWNTDIVSPMYPSIQHMKKYANDRTKSRPYIMCEFSHAMGNSSGNFQTYFDIIKASPHMQGGFIWDWVDQGIKTKDQHGRAFWGYGGDFGAGHLQNDENFCANGLVAADRSPHPGIYEVKKVYQDIIFKDVDWRNGRLLVENNFAFTDLSGYGFKWQLLKDGLPVSSDTFSLSTAPGLSSEVTVKLPVMGNDGEYMLNVFAMAKAPTEMIPAGHEVAREQFGSSSRSFFAGVAAAKGTLEVRQADNRIHFRSGSIEGSFDTRQGKLTAYRSGNHSVMAGFPEPYFWRAPTDNDFGSQMPARLGFWRSAHGLLQLDTVIVHQQDNDGLRIECRYLMQATSVPYSLVYQLLNNGAIKVTASIDMGDKKLPEMPRFGMRLSVPKSYEQIDFYGRGPWENYSDRNTAAFVGRYRQKAGEQFVANYVRPQENGYKTDIRWVQLYDAQNRGLKITGLQPICFSALPYLAEDLDPGVTKKQQHPSNLNERKFTSVHIDLAQRGVGGDNSWGAPPHQPYLLTKPRYTYSYIIEPLSN</sequence>
<dbReference type="Pfam" id="PF02929">
    <property type="entry name" value="Bgal_small_N"/>
    <property type="match status" value="1"/>
</dbReference>
<organism evidence="12 13">
    <name type="scientific">Flaviaesturariibacter amylovorans</name>
    <dbReference type="NCBI Taxonomy" id="1084520"/>
    <lineage>
        <taxon>Bacteria</taxon>
        <taxon>Pseudomonadati</taxon>
        <taxon>Bacteroidota</taxon>
        <taxon>Chitinophagia</taxon>
        <taxon>Chitinophagales</taxon>
        <taxon>Chitinophagaceae</taxon>
        <taxon>Flaviaestuariibacter</taxon>
    </lineage>
</organism>
<dbReference type="Gene3D" id="2.70.98.10">
    <property type="match status" value="1"/>
</dbReference>
<evidence type="ECO:0000256" key="10">
    <source>
        <dbReference type="RuleBase" id="RU361154"/>
    </source>
</evidence>
<dbReference type="SMART" id="SM01038">
    <property type="entry name" value="Bgal_small_N"/>
    <property type="match status" value="1"/>
</dbReference>
<protein>
    <recommendedName>
        <fullName evidence="5 10">Beta-galactosidase</fullName>
        <ecNumber evidence="5 10">3.2.1.23</ecNumber>
    </recommendedName>
    <alternativeName>
        <fullName evidence="9 10">Lactase</fullName>
    </alternativeName>
</protein>
<evidence type="ECO:0000259" key="11">
    <source>
        <dbReference type="SMART" id="SM01038"/>
    </source>
</evidence>
<dbReference type="SUPFAM" id="SSF49303">
    <property type="entry name" value="beta-Galactosidase/glucuronidase domain"/>
    <property type="match status" value="2"/>
</dbReference>
<dbReference type="InterPro" id="IPR006101">
    <property type="entry name" value="Glyco_hydro_2"/>
</dbReference>
<comment type="subunit">
    <text evidence="4">Monomer.</text>
</comment>
<dbReference type="SUPFAM" id="SSF49785">
    <property type="entry name" value="Galactose-binding domain-like"/>
    <property type="match status" value="1"/>
</dbReference>
<dbReference type="InterPro" id="IPR032312">
    <property type="entry name" value="LacZ_4"/>
</dbReference>
<evidence type="ECO:0000256" key="2">
    <source>
        <dbReference type="ARBA" id="ARBA00001913"/>
    </source>
</evidence>
<feature type="domain" description="Beta galactosidase small chain/" evidence="11">
    <location>
        <begin position="769"/>
        <end position="1045"/>
    </location>
</feature>
<dbReference type="PRINTS" id="PR00132">
    <property type="entry name" value="GLHYDRLASE2"/>
</dbReference>
<evidence type="ECO:0000256" key="5">
    <source>
        <dbReference type="ARBA" id="ARBA00012756"/>
    </source>
</evidence>
<evidence type="ECO:0000256" key="4">
    <source>
        <dbReference type="ARBA" id="ARBA00011245"/>
    </source>
</evidence>
<comment type="cofactor">
    <cofactor evidence="2">
        <name>Ca(2+)</name>
        <dbReference type="ChEBI" id="CHEBI:29108"/>
    </cofactor>
</comment>